<comment type="subunit">
    <text evidence="2">Heterodimer of SbcC and SbcD.</text>
</comment>
<dbReference type="Pfam" id="PF13558">
    <property type="entry name" value="SbcC_Walker_B"/>
    <property type="match status" value="1"/>
</dbReference>
<dbReference type="GO" id="GO:0016887">
    <property type="term" value="F:ATP hydrolysis activity"/>
    <property type="evidence" value="ECO:0007669"/>
    <property type="project" value="InterPro"/>
</dbReference>
<evidence type="ECO:0000256" key="2">
    <source>
        <dbReference type="ARBA" id="ARBA00011322"/>
    </source>
</evidence>
<feature type="coiled-coil region" evidence="4">
    <location>
        <begin position="192"/>
        <end position="219"/>
    </location>
</feature>
<evidence type="ECO:0000256" key="5">
    <source>
        <dbReference type="SAM" id="MobiDB-lite"/>
    </source>
</evidence>
<comment type="similarity">
    <text evidence="1">Belongs to the SMC family. SbcC subfamily.</text>
</comment>
<keyword evidence="8" id="KW-1185">Reference proteome</keyword>
<dbReference type="PANTHER" id="PTHR32114:SF2">
    <property type="entry name" value="ABC TRANSPORTER ABCH.3"/>
    <property type="match status" value="1"/>
</dbReference>
<dbReference type="Gene3D" id="3.40.50.300">
    <property type="entry name" value="P-loop containing nucleotide triphosphate hydrolases"/>
    <property type="match status" value="2"/>
</dbReference>
<feature type="coiled-coil region" evidence="4">
    <location>
        <begin position="624"/>
        <end position="686"/>
    </location>
</feature>
<dbReference type="GO" id="GO:0006302">
    <property type="term" value="P:double-strand break repair"/>
    <property type="evidence" value="ECO:0007669"/>
    <property type="project" value="InterPro"/>
</dbReference>
<dbReference type="EMBL" id="RDEX01000001">
    <property type="protein sequence ID" value="RLY94689.1"/>
    <property type="molecule type" value="Genomic_DNA"/>
</dbReference>
<proteinExistence type="inferred from homology"/>
<evidence type="ECO:0000256" key="4">
    <source>
        <dbReference type="SAM" id="Coils"/>
    </source>
</evidence>
<evidence type="ECO:0000313" key="7">
    <source>
        <dbReference type="EMBL" id="RLY94689.1"/>
    </source>
</evidence>
<comment type="caution">
    <text evidence="7">The sequence shown here is derived from an EMBL/GenBank/DDBJ whole genome shotgun (WGS) entry which is preliminary data.</text>
</comment>
<gene>
    <name evidence="7" type="ORF">EAE32_05945</name>
</gene>
<feature type="coiled-coil region" evidence="4">
    <location>
        <begin position="438"/>
        <end position="472"/>
    </location>
</feature>
<dbReference type="PANTHER" id="PTHR32114">
    <property type="entry name" value="ABC TRANSPORTER ABCH.3"/>
    <property type="match status" value="1"/>
</dbReference>
<dbReference type="InterPro" id="IPR025662">
    <property type="entry name" value="Sigma_54_int_dom_ATP-bd_1"/>
</dbReference>
<protein>
    <recommendedName>
        <fullName evidence="3">Nuclease SbcCD subunit C</fullName>
    </recommendedName>
</protein>
<dbReference type="Proteomes" id="UP000277871">
    <property type="component" value="Unassembled WGS sequence"/>
</dbReference>
<name>A0A3L9L9W2_9MICC</name>
<evidence type="ECO:0000256" key="3">
    <source>
        <dbReference type="ARBA" id="ARBA00013368"/>
    </source>
</evidence>
<accession>A0A3L9L9W2</accession>
<keyword evidence="4" id="KW-0175">Coiled coil</keyword>
<dbReference type="InterPro" id="IPR038729">
    <property type="entry name" value="Rad50/SbcC_AAA"/>
</dbReference>
<sequence length="1039" mass="112789">MKLHRLEITAFGPFPGHESIDFDALNDAGVFLLNGETGSGKTSVLDAICFALYGSGPTTAAKGGRKAQHSDHAHPQTGPRVDVEFTAGGRRWHVSRTPAWRAPSKRAASGWTERHATVLLRELVSGEWVERGYRPDDVGQMIHHAVGLDREQFTQVMMLPQGQFARFLQAGSREREELLETLFGTDVYAGIQDELKARADEARTELRSAEADVERGDQLLERYRGRVNAALAELPADLCSEVADSPVAEEPAPSDRDLARCGWDAVVTQCGALVDAVSRARGEAADRCAEAASRHTRREGLEALLRRRAELTGRLDVLNGDSERAEAAARRVREHTLAQQLQGAVDRVEESEQRVASLHASVQELRGRLAPDTDSGQAARQVLAGRAVLLEGLAGDAPPPEGLRDTAVAAGESARSCVQRERAVAEDRAAAQRDGARSADLRGRAERTRDDLRVAREELSGVERRRDDLARATRDEALIRERARSARDAVEASREHERARAAETGSVAAYERAEATRREAARAVEDLEARRFANAAATLASELGPGQPCPVCGATEHPRPASIEDGDDVTTATLDRARAAREVAQDAVDARHAELERARRATAEALARGADPDLDAVQDRARGARAAEERLDEALEALQVCEQQLEEARERLADLEAQATRLTAEAEEARTRSEALKERCDRESSDLAGQLRGFATAREFLDRAEELVRLVSDLDAGQHALDSARHHAAAHQDALDRALADSPFGDPQEVSAALMDPERAAREQSWLEDRQRELSRVEAELSTEDMQRAARLTPEERAELTAEALARGAEELAASAQLRDHLTQQLGGLRALAAEIETSAREVPELEGAYERARERSERLSGLADVATATSSENALRMTLTSFVLAAKLEHVAAVASEHLSRMSSGRFTLVHTDQTRGGGKAGLGLEIDDSWTGVRRGTETLSGGESFFTSLALALALADVVRAEAGGQDIDTLFVDEGFGSLDEQTLEQVLETLDGLRRDGRVIGVVSHVSEMKQRIATQLVVTKTPQGSHLSITTGP</sequence>
<dbReference type="SUPFAM" id="SSF52540">
    <property type="entry name" value="P-loop containing nucleoside triphosphate hydrolases"/>
    <property type="match status" value="1"/>
</dbReference>
<dbReference type="Pfam" id="PF13476">
    <property type="entry name" value="AAA_23"/>
    <property type="match status" value="1"/>
</dbReference>
<feature type="domain" description="Rad50/SbcC-type AAA" evidence="6">
    <location>
        <begin position="5"/>
        <end position="198"/>
    </location>
</feature>
<feature type="region of interest" description="Disordered" evidence="5">
    <location>
        <begin position="60"/>
        <end position="80"/>
    </location>
</feature>
<dbReference type="InterPro" id="IPR027417">
    <property type="entry name" value="P-loop_NTPase"/>
</dbReference>
<evidence type="ECO:0000256" key="1">
    <source>
        <dbReference type="ARBA" id="ARBA00006930"/>
    </source>
</evidence>
<dbReference type="PROSITE" id="PS00675">
    <property type="entry name" value="SIGMA54_INTERACT_1"/>
    <property type="match status" value="1"/>
</dbReference>
<reference evidence="7 8" key="1">
    <citation type="submission" date="2018-10" db="EMBL/GenBank/DDBJ databases">
        <title>Kocuria tytonicola, new bacteria from the preen glands of American barn owls (Tyto furcata).</title>
        <authorList>
            <person name="Braun M.S."/>
            <person name="Wang E."/>
            <person name="Zimmermann S."/>
            <person name="Boutin S."/>
            <person name="Wagner H."/>
            <person name="Wink M."/>
        </authorList>
    </citation>
    <scope>NUCLEOTIDE SEQUENCE [LARGE SCALE GENOMIC DNA]</scope>
    <source>
        <strain evidence="7 8">473</strain>
    </source>
</reference>
<dbReference type="AlphaFoldDB" id="A0A3L9L9W2"/>
<evidence type="ECO:0000259" key="6">
    <source>
        <dbReference type="Pfam" id="PF13476"/>
    </source>
</evidence>
<organism evidence="7 8">
    <name type="scientific">Kocuria tytonicola</name>
    <dbReference type="NCBI Taxonomy" id="2055946"/>
    <lineage>
        <taxon>Bacteria</taxon>
        <taxon>Bacillati</taxon>
        <taxon>Actinomycetota</taxon>
        <taxon>Actinomycetes</taxon>
        <taxon>Micrococcales</taxon>
        <taxon>Micrococcaceae</taxon>
        <taxon>Kocuria</taxon>
    </lineage>
</organism>
<evidence type="ECO:0000313" key="8">
    <source>
        <dbReference type="Proteomes" id="UP000277871"/>
    </source>
</evidence>
<dbReference type="RefSeq" id="WP_121864449.1">
    <property type="nucleotide sequence ID" value="NZ_RDEX01000001.1"/>
</dbReference>